<dbReference type="AlphaFoldDB" id="H6LJA6"/>
<dbReference type="RefSeq" id="WP_014356269.1">
    <property type="nucleotide sequence ID" value="NC_016894.1"/>
</dbReference>
<dbReference type="EMBL" id="CP002987">
    <property type="protein sequence ID" value="AFA48669.1"/>
    <property type="molecule type" value="Genomic_DNA"/>
</dbReference>
<evidence type="ECO:0000313" key="2">
    <source>
        <dbReference type="EMBL" id="AFA48669.1"/>
    </source>
</evidence>
<name>H6LJA6_ACEWD</name>
<reference evidence="3" key="1">
    <citation type="submission" date="2011-07" db="EMBL/GenBank/DDBJ databases">
        <title>Complete genome sequence of Acetobacterium woodii.</title>
        <authorList>
            <person name="Poehlein A."/>
            <person name="Schmidt S."/>
            <person name="Kaster A.-K."/>
            <person name="Goenrich M."/>
            <person name="Vollmers J."/>
            <person name="Thuermer A."/>
            <person name="Gottschalk G."/>
            <person name="Thauer R.K."/>
            <person name="Daniel R."/>
            <person name="Mueller V."/>
        </authorList>
    </citation>
    <scope>NUCLEOTIDE SEQUENCE [LARGE SCALE GENOMIC DNA]</scope>
    <source>
        <strain evidence="3">ATCC 29683 / DSM 1030 / JCM 2381 / KCTC 1655 / WB1</strain>
    </source>
</reference>
<keyword evidence="1" id="KW-1133">Transmembrane helix</keyword>
<protein>
    <submittedName>
        <fullName evidence="2">Uncharacterized protein</fullName>
    </submittedName>
</protein>
<keyword evidence="1" id="KW-0472">Membrane</keyword>
<dbReference type="KEGG" id="awo:Awo_c18900"/>
<reference evidence="2 3" key="2">
    <citation type="journal article" date="2012" name="PLoS ONE">
        <title>An ancient pathway combining carbon dioxide fixation with the generation and utilization of a sodium ion gradient for ATP synthesis.</title>
        <authorList>
            <person name="Poehlein A."/>
            <person name="Schmidt S."/>
            <person name="Kaster A.K."/>
            <person name="Goenrich M."/>
            <person name="Vollmers J."/>
            <person name="Thurmer A."/>
            <person name="Bertsch J."/>
            <person name="Schuchmann K."/>
            <person name="Voigt B."/>
            <person name="Hecker M."/>
            <person name="Daniel R."/>
            <person name="Thauer R.K."/>
            <person name="Gottschalk G."/>
            <person name="Muller V."/>
        </authorList>
    </citation>
    <scope>NUCLEOTIDE SEQUENCE [LARGE SCALE GENOMIC DNA]</scope>
    <source>
        <strain evidence="3">ATCC 29683 / DSM 1030 / JCM 2381 / KCTC 1655 / WB1</strain>
    </source>
</reference>
<evidence type="ECO:0000256" key="1">
    <source>
        <dbReference type="SAM" id="Phobius"/>
    </source>
</evidence>
<organism evidence="2 3">
    <name type="scientific">Acetobacterium woodii (strain ATCC 29683 / DSM 1030 / JCM 2381 / KCTC 1655 / WB1)</name>
    <dbReference type="NCBI Taxonomy" id="931626"/>
    <lineage>
        <taxon>Bacteria</taxon>
        <taxon>Bacillati</taxon>
        <taxon>Bacillota</taxon>
        <taxon>Clostridia</taxon>
        <taxon>Eubacteriales</taxon>
        <taxon>Eubacteriaceae</taxon>
        <taxon>Acetobacterium</taxon>
    </lineage>
</organism>
<accession>H6LJA6</accession>
<proteinExistence type="predicted"/>
<feature type="transmembrane region" description="Helical" evidence="1">
    <location>
        <begin position="12"/>
        <end position="29"/>
    </location>
</feature>
<sequence length="162" mass="18336">MKKLFGINIKHIIIGLICILALIYVGVTINQRLMDKWQPDGNIVGIWSGLGETREFGELEHIEVTISIDEKGIVTGTIGDAFIEECTIDLNRNDFERLLRIKTDYIIHEGYINGKITSSDELTYRNISIPFDIEEDVLGGTIFTVEGLTYPDPLILHLELMK</sequence>
<evidence type="ECO:0000313" key="3">
    <source>
        <dbReference type="Proteomes" id="UP000007177"/>
    </source>
</evidence>
<dbReference type="Proteomes" id="UP000007177">
    <property type="component" value="Chromosome"/>
</dbReference>
<dbReference type="HOGENOM" id="CLU_1631760_0_0_9"/>
<keyword evidence="3" id="KW-1185">Reference proteome</keyword>
<keyword evidence="1" id="KW-0812">Transmembrane</keyword>
<gene>
    <name evidence="2" type="ordered locus">Awo_c18900</name>
</gene>